<keyword evidence="4" id="KW-1185">Reference proteome</keyword>
<dbReference type="EMBL" id="JAUHHV010000007">
    <property type="protein sequence ID" value="KAK1418370.1"/>
    <property type="molecule type" value="Genomic_DNA"/>
</dbReference>
<dbReference type="SUPFAM" id="SSF52058">
    <property type="entry name" value="L domain-like"/>
    <property type="match status" value="1"/>
</dbReference>
<dbReference type="InterPro" id="IPR032675">
    <property type="entry name" value="LRR_dom_sf"/>
</dbReference>
<evidence type="ECO:0000313" key="3">
    <source>
        <dbReference type="EMBL" id="KAK1418370.1"/>
    </source>
</evidence>
<dbReference type="InterPro" id="IPR003591">
    <property type="entry name" value="Leu-rich_rpt_typical-subtyp"/>
</dbReference>
<proteinExistence type="predicted"/>
<organism evidence="3 4">
    <name type="scientific">Tagetes erecta</name>
    <name type="common">African marigold</name>
    <dbReference type="NCBI Taxonomy" id="13708"/>
    <lineage>
        <taxon>Eukaryota</taxon>
        <taxon>Viridiplantae</taxon>
        <taxon>Streptophyta</taxon>
        <taxon>Embryophyta</taxon>
        <taxon>Tracheophyta</taxon>
        <taxon>Spermatophyta</taxon>
        <taxon>Magnoliopsida</taxon>
        <taxon>eudicotyledons</taxon>
        <taxon>Gunneridae</taxon>
        <taxon>Pentapetalae</taxon>
        <taxon>asterids</taxon>
        <taxon>campanulids</taxon>
        <taxon>Asterales</taxon>
        <taxon>Asteraceae</taxon>
        <taxon>Asteroideae</taxon>
        <taxon>Heliantheae alliance</taxon>
        <taxon>Tageteae</taxon>
        <taxon>Tagetes</taxon>
    </lineage>
</organism>
<accession>A0AAD8K8L7</accession>
<dbReference type="Pfam" id="PF00560">
    <property type="entry name" value="LRR_1"/>
    <property type="match status" value="1"/>
</dbReference>
<sequence length="340" mass="38528">MMMVNHDHRMMNADFSKSKREHFARKNKEEKDAMHAVVDLTNMSLNTLPITSNLNLGNIYKLDISKNNIQVIPESLTARLLNLGVLDVHSNQLRTIPNSIGCLSKLKILNISGNLLHSLPKSIENCRSLEDLNANFNQLNKLPDTIGFKLVNLKKLSVNSNKLAFLPSSTSHLTKLRHLDARLNHLCSLPNDLENLLNLEILNISQNFRYLDTLPYSLGIIFSLVELDVSHNNIKSLPDSMCCLKRLRKLIVEGNPLECPPPEVMELGIHVIKEYLSAKMNGRNSSKKKSWIEKLRKYGTSGGTRMSLAEREGYLMPSNYRTIDELAPPRHTGKVEFPDR</sequence>
<dbReference type="SMART" id="SM00369">
    <property type="entry name" value="LRR_TYP"/>
    <property type="match status" value="7"/>
</dbReference>
<protein>
    <submittedName>
        <fullName evidence="3">Uncharacterized protein</fullName>
    </submittedName>
</protein>
<dbReference type="AlphaFoldDB" id="A0AAD8K8L7"/>
<dbReference type="PANTHER" id="PTHR48051:SF1">
    <property type="entry name" value="RAS SUPPRESSOR PROTEIN 1"/>
    <property type="match status" value="1"/>
</dbReference>
<dbReference type="GO" id="GO:0005737">
    <property type="term" value="C:cytoplasm"/>
    <property type="evidence" value="ECO:0007669"/>
    <property type="project" value="TreeGrafter"/>
</dbReference>
<name>A0AAD8K8L7_TARER</name>
<evidence type="ECO:0000256" key="2">
    <source>
        <dbReference type="ARBA" id="ARBA00022737"/>
    </source>
</evidence>
<dbReference type="Pfam" id="PF13855">
    <property type="entry name" value="LRR_8"/>
    <property type="match status" value="1"/>
</dbReference>
<evidence type="ECO:0000313" key="4">
    <source>
        <dbReference type="Proteomes" id="UP001229421"/>
    </source>
</evidence>
<keyword evidence="2" id="KW-0677">Repeat</keyword>
<dbReference type="Gene3D" id="3.80.10.10">
    <property type="entry name" value="Ribonuclease Inhibitor"/>
    <property type="match status" value="1"/>
</dbReference>
<dbReference type="GO" id="GO:0051707">
    <property type="term" value="P:response to other organism"/>
    <property type="evidence" value="ECO:0007669"/>
    <property type="project" value="UniProtKB-ARBA"/>
</dbReference>
<dbReference type="SMART" id="SM00364">
    <property type="entry name" value="LRR_BAC"/>
    <property type="match status" value="6"/>
</dbReference>
<keyword evidence="1" id="KW-0433">Leucine-rich repeat</keyword>
<comment type="caution">
    <text evidence="3">The sequence shown here is derived from an EMBL/GenBank/DDBJ whole genome shotgun (WGS) entry which is preliminary data.</text>
</comment>
<reference evidence="3" key="1">
    <citation type="journal article" date="2023" name="bioRxiv">
        <title>Improved chromosome-level genome assembly for marigold (Tagetes erecta).</title>
        <authorList>
            <person name="Jiang F."/>
            <person name="Yuan L."/>
            <person name="Wang S."/>
            <person name="Wang H."/>
            <person name="Xu D."/>
            <person name="Wang A."/>
            <person name="Fan W."/>
        </authorList>
    </citation>
    <scope>NUCLEOTIDE SEQUENCE</scope>
    <source>
        <strain evidence="3">WSJ</strain>
        <tissue evidence="3">Leaf</tissue>
    </source>
</reference>
<dbReference type="InterPro" id="IPR050216">
    <property type="entry name" value="LRR_domain-containing"/>
</dbReference>
<evidence type="ECO:0000256" key="1">
    <source>
        <dbReference type="ARBA" id="ARBA00022614"/>
    </source>
</evidence>
<dbReference type="Proteomes" id="UP001229421">
    <property type="component" value="Unassembled WGS sequence"/>
</dbReference>
<dbReference type="PROSITE" id="PS51450">
    <property type="entry name" value="LRR"/>
    <property type="match status" value="3"/>
</dbReference>
<dbReference type="PANTHER" id="PTHR48051">
    <property type="match status" value="1"/>
</dbReference>
<dbReference type="InterPro" id="IPR001611">
    <property type="entry name" value="Leu-rich_rpt"/>
</dbReference>
<gene>
    <name evidence="3" type="ORF">QVD17_27513</name>
</gene>
<dbReference type="GO" id="GO:0006952">
    <property type="term" value="P:defense response"/>
    <property type="evidence" value="ECO:0007669"/>
    <property type="project" value="UniProtKB-ARBA"/>
</dbReference>